<reference evidence="6 7" key="1">
    <citation type="journal article" date="2013" name="BMC Genomics">
        <title>The miniature genome of a carnivorous plant Genlisea aurea contains a low number of genes and short non-coding sequences.</title>
        <authorList>
            <person name="Leushkin E.V."/>
            <person name="Sutormin R.A."/>
            <person name="Nabieva E.R."/>
            <person name="Penin A.A."/>
            <person name="Kondrashov A.S."/>
            <person name="Logacheva M.D."/>
        </authorList>
    </citation>
    <scope>NUCLEOTIDE SEQUENCE [LARGE SCALE GENOMIC DNA]</scope>
</reference>
<dbReference type="InterPro" id="IPR013783">
    <property type="entry name" value="Ig-like_fold"/>
</dbReference>
<evidence type="ECO:0000256" key="3">
    <source>
        <dbReference type="SAM" id="MobiDB-lite"/>
    </source>
</evidence>
<keyword evidence="4" id="KW-1133">Transmembrane helix</keyword>
<evidence type="ECO:0000259" key="5">
    <source>
        <dbReference type="PROSITE" id="PS50202"/>
    </source>
</evidence>
<keyword evidence="7" id="KW-1185">Reference proteome</keyword>
<dbReference type="OrthoDB" id="264603at2759"/>
<keyword evidence="4" id="KW-0812">Transmembrane</keyword>
<dbReference type="AlphaFoldDB" id="S8C5P2"/>
<evidence type="ECO:0000313" key="7">
    <source>
        <dbReference type="Proteomes" id="UP000015453"/>
    </source>
</evidence>
<evidence type="ECO:0000256" key="2">
    <source>
        <dbReference type="SAM" id="Coils"/>
    </source>
</evidence>
<evidence type="ECO:0000313" key="6">
    <source>
        <dbReference type="EMBL" id="EPS62059.1"/>
    </source>
</evidence>
<keyword evidence="4" id="KW-0472">Membrane</keyword>
<name>S8C5P2_9LAMI</name>
<comment type="similarity">
    <text evidence="1">Belongs to the VAMP-associated protein (VAP) (TC 9.B.17) family.</text>
</comment>
<comment type="caution">
    <text evidence="6">The sequence shown here is derived from an EMBL/GenBank/DDBJ whole genome shotgun (WGS) entry which is preliminary data.</text>
</comment>
<feature type="transmembrane region" description="Helical" evidence="4">
    <location>
        <begin position="214"/>
        <end position="234"/>
    </location>
</feature>
<dbReference type="GO" id="GO:0061817">
    <property type="term" value="P:endoplasmic reticulum-plasma membrane tethering"/>
    <property type="evidence" value="ECO:0007669"/>
    <property type="project" value="TreeGrafter"/>
</dbReference>
<evidence type="ECO:0000256" key="4">
    <source>
        <dbReference type="SAM" id="Phobius"/>
    </source>
</evidence>
<feature type="domain" description="MSP" evidence="5">
    <location>
        <begin position="6"/>
        <end position="126"/>
    </location>
</feature>
<gene>
    <name evidence="6" type="ORF">M569_12733</name>
</gene>
<dbReference type="GO" id="GO:0090158">
    <property type="term" value="P:endoplasmic reticulum membrane organization"/>
    <property type="evidence" value="ECO:0007669"/>
    <property type="project" value="TreeGrafter"/>
</dbReference>
<dbReference type="EMBL" id="AUSU01006419">
    <property type="protein sequence ID" value="EPS62059.1"/>
    <property type="molecule type" value="Genomic_DNA"/>
</dbReference>
<dbReference type="PANTHER" id="PTHR10809">
    <property type="entry name" value="VESICLE-ASSOCIATED MEMBRANE PROTEIN-ASSOCIATED PROTEIN"/>
    <property type="match status" value="1"/>
</dbReference>
<sequence>MSHGEILEIKPLELQFPFEVKKQISCSLLLTNNGDDYVAFKVKTTNPKTYCVKPNTGLVLPHSTSDVIVTMQAQKEAPPDMQCKDKFLLQSVVVKPGTTVHDIAPELFNKDSSHQVNECKLRVAYVSPLQPSSPDGSKGGGGGGGTSVSDNGHPNQAEFSKISKSLVEQQENASEMKNAIAKLTDERDSAIKRRNKLQQEVEALRRHGKRSGGGIPVIYVIVVGLIGMLLGYLLRR</sequence>
<evidence type="ECO:0000256" key="1">
    <source>
        <dbReference type="ARBA" id="ARBA00008932"/>
    </source>
</evidence>
<dbReference type="GO" id="GO:0005886">
    <property type="term" value="C:plasma membrane"/>
    <property type="evidence" value="ECO:0007669"/>
    <property type="project" value="TreeGrafter"/>
</dbReference>
<dbReference type="InterPro" id="IPR000535">
    <property type="entry name" value="MSP_dom"/>
</dbReference>
<dbReference type="PIRSF" id="PIRSF019693">
    <property type="entry name" value="VAMP-associated"/>
    <property type="match status" value="1"/>
</dbReference>
<feature type="coiled-coil region" evidence="2">
    <location>
        <begin position="166"/>
        <end position="207"/>
    </location>
</feature>
<dbReference type="GO" id="GO:0005789">
    <property type="term" value="C:endoplasmic reticulum membrane"/>
    <property type="evidence" value="ECO:0007669"/>
    <property type="project" value="InterPro"/>
</dbReference>
<dbReference type="PANTHER" id="PTHR10809:SF162">
    <property type="entry name" value="VESICLE-ASSOCIATED PROTEIN 1-1-LIKE"/>
    <property type="match status" value="1"/>
</dbReference>
<dbReference type="Gene3D" id="2.60.40.10">
    <property type="entry name" value="Immunoglobulins"/>
    <property type="match status" value="1"/>
</dbReference>
<dbReference type="PROSITE" id="PS50202">
    <property type="entry name" value="MSP"/>
    <property type="match status" value="1"/>
</dbReference>
<feature type="non-terminal residue" evidence="6">
    <location>
        <position position="236"/>
    </location>
</feature>
<organism evidence="6 7">
    <name type="scientific">Genlisea aurea</name>
    <dbReference type="NCBI Taxonomy" id="192259"/>
    <lineage>
        <taxon>Eukaryota</taxon>
        <taxon>Viridiplantae</taxon>
        <taxon>Streptophyta</taxon>
        <taxon>Embryophyta</taxon>
        <taxon>Tracheophyta</taxon>
        <taxon>Spermatophyta</taxon>
        <taxon>Magnoliopsida</taxon>
        <taxon>eudicotyledons</taxon>
        <taxon>Gunneridae</taxon>
        <taxon>Pentapetalae</taxon>
        <taxon>asterids</taxon>
        <taxon>lamiids</taxon>
        <taxon>Lamiales</taxon>
        <taxon>Lentibulariaceae</taxon>
        <taxon>Genlisea</taxon>
    </lineage>
</organism>
<protein>
    <recommendedName>
        <fullName evidence="5">MSP domain-containing protein</fullName>
    </recommendedName>
</protein>
<dbReference type="FunFam" id="2.60.40.10:FF:000813">
    <property type="entry name" value="Vesicle-associated protein 1-1"/>
    <property type="match status" value="1"/>
</dbReference>
<accession>S8C5P2</accession>
<feature type="compositionally biased region" description="Gly residues" evidence="3">
    <location>
        <begin position="137"/>
        <end position="146"/>
    </location>
</feature>
<keyword evidence="2" id="KW-0175">Coiled coil</keyword>
<dbReference type="InterPro" id="IPR008962">
    <property type="entry name" value="PapD-like_sf"/>
</dbReference>
<feature type="region of interest" description="Disordered" evidence="3">
    <location>
        <begin position="128"/>
        <end position="157"/>
    </location>
</feature>
<dbReference type="InterPro" id="IPR016763">
    <property type="entry name" value="VAP"/>
</dbReference>
<dbReference type="SUPFAM" id="SSF49354">
    <property type="entry name" value="PapD-like"/>
    <property type="match status" value="1"/>
</dbReference>
<dbReference type="Pfam" id="PF00635">
    <property type="entry name" value="Motile_Sperm"/>
    <property type="match status" value="1"/>
</dbReference>
<proteinExistence type="inferred from homology"/>
<dbReference type="Proteomes" id="UP000015453">
    <property type="component" value="Unassembled WGS sequence"/>
</dbReference>